<evidence type="ECO:0000256" key="3">
    <source>
        <dbReference type="ARBA" id="ARBA00022729"/>
    </source>
</evidence>
<dbReference type="InterPro" id="IPR051455">
    <property type="entry name" value="Bact_solute-bind_prot3"/>
</dbReference>
<keyword evidence="3 4" id="KW-0732">Signal</keyword>
<feature type="domain" description="Solute-binding protein family 3/N-terminal" evidence="5">
    <location>
        <begin position="32"/>
        <end position="263"/>
    </location>
</feature>
<protein>
    <submittedName>
        <fullName evidence="6">Amino acid ABC transporter substrate-binding protein</fullName>
    </submittedName>
</protein>
<dbReference type="EMBL" id="JABAIM010000004">
    <property type="protein sequence ID" value="NLR76749.1"/>
    <property type="molecule type" value="Genomic_DNA"/>
</dbReference>
<dbReference type="GO" id="GO:0005576">
    <property type="term" value="C:extracellular region"/>
    <property type="evidence" value="ECO:0007669"/>
    <property type="project" value="TreeGrafter"/>
</dbReference>
<comment type="caution">
    <text evidence="6">The sequence shown here is derived from an EMBL/GenBank/DDBJ whole genome shotgun (WGS) entry which is preliminary data.</text>
</comment>
<proteinExistence type="inferred from homology"/>
<dbReference type="PANTHER" id="PTHR30085:SF2">
    <property type="entry name" value="GLUTAMATE_ASPARTATE IMPORT SOLUTE-BINDING PROTEIN"/>
    <property type="match status" value="1"/>
</dbReference>
<dbReference type="Gene3D" id="3.40.190.10">
    <property type="entry name" value="Periplasmic binding protein-like II"/>
    <property type="match status" value="2"/>
</dbReference>
<dbReference type="CDD" id="cd13688">
    <property type="entry name" value="PBP2_GltI_DEBP"/>
    <property type="match status" value="1"/>
</dbReference>
<accession>A0A847SHV0</accession>
<gene>
    <name evidence="6" type="ORF">HF682_16395</name>
</gene>
<dbReference type="PANTHER" id="PTHR30085">
    <property type="entry name" value="AMINO ACID ABC TRANSPORTER PERMEASE"/>
    <property type="match status" value="1"/>
</dbReference>
<dbReference type="SMART" id="SM00062">
    <property type="entry name" value="PBPb"/>
    <property type="match status" value="1"/>
</dbReference>
<evidence type="ECO:0000256" key="1">
    <source>
        <dbReference type="ARBA" id="ARBA00010333"/>
    </source>
</evidence>
<dbReference type="RefSeq" id="WP_168878409.1">
    <property type="nucleotide sequence ID" value="NZ_JABAIM010000004.1"/>
</dbReference>
<evidence type="ECO:0000256" key="4">
    <source>
        <dbReference type="SAM" id="SignalP"/>
    </source>
</evidence>
<reference evidence="6 7" key="1">
    <citation type="submission" date="2020-04" db="EMBL/GenBank/DDBJ databases">
        <title>Draft genome of Leeia sp. IMCC25680.</title>
        <authorList>
            <person name="Song J."/>
            <person name="Cho J.-C."/>
        </authorList>
    </citation>
    <scope>NUCLEOTIDE SEQUENCE [LARGE SCALE GENOMIC DNA]</scope>
    <source>
        <strain evidence="6 7">IMCC25680</strain>
    </source>
</reference>
<dbReference type="Proteomes" id="UP000587991">
    <property type="component" value="Unassembled WGS sequence"/>
</dbReference>
<keyword evidence="2" id="KW-0813">Transport</keyword>
<dbReference type="SUPFAM" id="SSF53850">
    <property type="entry name" value="Periplasmic binding protein-like II"/>
    <property type="match status" value="1"/>
</dbReference>
<sequence>MNSLKLLALALAATPVLSLADPTLDRIMQTKEIRLGHWTDDEPFSFVEAGQPTGYAVELCKRFLQDLSKKAGGEIRIKWVPLDSKTRFSLLDGGQYDILCGGTTNTAERQQKYAFSHTIFVTGTRVMGRKDRKLTSLAAYKGLRLGVMPGTTATKLITQLSNEKHYNYVFVPGKTADELWTLLEQGKVDGLAYDDTQLLDHAAHSKAGPDAYAFAHEYLSVQPYGLLLRKSDPDLLKALNRTLSDIMIGGEATGIYNRWFMNAKRKTPLNHILREDFNTPNNHPAFP</sequence>
<dbReference type="GO" id="GO:0006865">
    <property type="term" value="P:amino acid transport"/>
    <property type="evidence" value="ECO:0007669"/>
    <property type="project" value="TreeGrafter"/>
</dbReference>
<comment type="similarity">
    <text evidence="1">Belongs to the bacterial solute-binding protein 3 family.</text>
</comment>
<evidence type="ECO:0000259" key="5">
    <source>
        <dbReference type="SMART" id="SM00062"/>
    </source>
</evidence>
<evidence type="ECO:0000313" key="7">
    <source>
        <dbReference type="Proteomes" id="UP000587991"/>
    </source>
</evidence>
<dbReference type="Pfam" id="PF00497">
    <property type="entry name" value="SBP_bac_3"/>
    <property type="match status" value="1"/>
</dbReference>
<dbReference type="GO" id="GO:0030288">
    <property type="term" value="C:outer membrane-bounded periplasmic space"/>
    <property type="evidence" value="ECO:0007669"/>
    <property type="project" value="TreeGrafter"/>
</dbReference>
<feature type="chain" id="PRO_5032474631" evidence="4">
    <location>
        <begin position="21"/>
        <end position="287"/>
    </location>
</feature>
<feature type="signal peptide" evidence="4">
    <location>
        <begin position="1"/>
        <end position="20"/>
    </location>
</feature>
<evidence type="ECO:0000313" key="6">
    <source>
        <dbReference type="EMBL" id="NLR76749.1"/>
    </source>
</evidence>
<organism evidence="6 7">
    <name type="scientific">Leeia aquatica</name>
    <dbReference type="NCBI Taxonomy" id="2725557"/>
    <lineage>
        <taxon>Bacteria</taxon>
        <taxon>Pseudomonadati</taxon>
        <taxon>Pseudomonadota</taxon>
        <taxon>Betaproteobacteria</taxon>
        <taxon>Neisseriales</taxon>
        <taxon>Leeiaceae</taxon>
        <taxon>Leeia</taxon>
    </lineage>
</organism>
<dbReference type="AlphaFoldDB" id="A0A847SHV0"/>
<name>A0A847SHV0_9NEIS</name>
<dbReference type="InterPro" id="IPR001638">
    <property type="entry name" value="Solute-binding_3/MltF_N"/>
</dbReference>
<keyword evidence="7" id="KW-1185">Reference proteome</keyword>
<evidence type="ECO:0000256" key="2">
    <source>
        <dbReference type="ARBA" id="ARBA00022448"/>
    </source>
</evidence>